<dbReference type="RefSeq" id="WP_265143734.1">
    <property type="nucleotide sequence ID" value="NZ_JAPCHZ010000002.1"/>
</dbReference>
<protein>
    <submittedName>
        <fullName evidence="1">WYL domain-containing protein</fullName>
    </submittedName>
</protein>
<reference evidence="1 2" key="1">
    <citation type="submission" date="2022-10" db="EMBL/GenBank/DDBJ databases">
        <title>Kaistella sp. BT-6-1-3.</title>
        <authorList>
            <person name="Ai J."/>
            <person name="Deng Z."/>
        </authorList>
    </citation>
    <scope>NUCLEOTIDE SEQUENCE [LARGE SCALE GENOMIC DNA]</scope>
    <source>
        <strain evidence="1 2">BT6-1-3</strain>
    </source>
</reference>
<evidence type="ECO:0000313" key="2">
    <source>
        <dbReference type="Proteomes" id="UP001209107"/>
    </source>
</evidence>
<proteinExistence type="predicted"/>
<dbReference type="EMBL" id="JAPCHZ010000002">
    <property type="protein sequence ID" value="MCW4451545.1"/>
    <property type="molecule type" value="Genomic_DNA"/>
</dbReference>
<dbReference type="Proteomes" id="UP001209107">
    <property type="component" value="Unassembled WGS sequence"/>
</dbReference>
<gene>
    <name evidence="1" type="ORF">OK344_04920</name>
</gene>
<organism evidence="1 2">
    <name type="scientific">Kaistella yananensis</name>
    <dbReference type="NCBI Taxonomy" id="2989820"/>
    <lineage>
        <taxon>Bacteria</taxon>
        <taxon>Pseudomonadati</taxon>
        <taxon>Bacteroidota</taxon>
        <taxon>Flavobacteriia</taxon>
        <taxon>Flavobacteriales</taxon>
        <taxon>Weeksellaceae</taxon>
        <taxon>Chryseobacterium group</taxon>
        <taxon>Kaistella</taxon>
    </lineage>
</organism>
<accession>A0ABT3JL81</accession>
<sequence length="358" mass="42388">MSKKSKNLLRIYNRLKRGPVNIEVIKQRAKSHDLNISERTLYRYLDELEDIVQHNEKLIITEGEKNKKTWKIEYDESSAKLNEFDIQSYLLFKNLMPLPLVKSRKETFVRIENLFYKSYSKSNFEDFSIFADRQISNSYFYELLSLDGYQKILNDAIWSIQNKREMRLVEVGYDYTCIPQTVAYPIDFLPLQILYHRGVIHLSGIVKGKNKILAIALNQLKKYSLTNNMFDNRDLLAALRREMDNRFGITDNMNNEIYDIEIEFSELTGEFVKHHFWHHSQNFSKLSNGNYVMTLRCGINRELVGWIFQWMSNARVIKLQILQSLVKEKHLEILDNYESDMPLSSNNSFMNTEALDKN</sequence>
<evidence type="ECO:0000313" key="1">
    <source>
        <dbReference type="EMBL" id="MCW4451545.1"/>
    </source>
</evidence>
<keyword evidence="2" id="KW-1185">Reference proteome</keyword>
<name>A0ABT3JL81_9FLAO</name>
<comment type="caution">
    <text evidence="1">The sequence shown here is derived from an EMBL/GenBank/DDBJ whole genome shotgun (WGS) entry which is preliminary data.</text>
</comment>